<dbReference type="PANTHER" id="PTHR41244:SF1">
    <property type="entry name" value="GLYCOSYLTRANSFERASE"/>
    <property type="match status" value="1"/>
</dbReference>
<dbReference type="Pfam" id="PF14307">
    <property type="entry name" value="Glyco_tran_WbsX"/>
    <property type="match status" value="1"/>
</dbReference>
<dbReference type="AlphaFoldDB" id="A0A7G5C691"/>
<evidence type="ECO:0000313" key="1">
    <source>
        <dbReference type="EMBL" id="QMV44725.1"/>
    </source>
</evidence>
<gene>
    <name evidence="1" type="ORF">FPL14_28825</name>
</gene>
<dbReference type="GO" id="GO:0016740">
    <property type="term" value="F:transferase activity"/>
    <property type="evidence" value="ECO:0007669"/>
    <property type="project" value="UniProtKB-KW"/>
</dbReference>
<dbReference type="RefSeq" id="WP_182301016.1">
    <property type="nucleotide sequence ID" value="NZ_CP041969.1"/>
</dbReference>
<keyword evidence="2" id="KW-1185">Reference proteome</keyword>
<dbReference type="InterPro" id="IPR032719">
    <property type="entry name" value="WbsX"/>
</dbReference>
<organism evidence="1 2">
    <name type="scientific">Cohnella cholangitidis</name>
    <dbReference type="NCBI Taxonomy" id="2598458"/>
    <lineage>
        <taxon>Bacteria</taxon>
        <taxon>Bacillati</taxon>
        <taxon>Bacillota</taxon>
        <taxon>Bacilli</taxon>
        <taxon>Bacillales</taxon>
        <taxon>Paenibacillaceae</taxon>
        <taxon>Cohnella</taxon>
    </lineage>
</organism>
<evidence type="ECO:0000313" key="2">
    <source>
        <dbReference type="Proteomes" id="UP000515679"/>
    </source>
</evidence>
<dbReference type="PANTHER" id="PTHR41244">
    <property type="entry name" value="RHAMNAN SYNTHESIS F"/>
    <property type="match status" value="1"/>
</dbReference>
<sequence>MKFIAYYLPQFHRVPENDEWWEDGFTEWTFTRRAKPLFSEHYQPREPYRNRYYDLMDPSARQKQADLARKYGIYGFCYYHYWFQGKRLLEKPFNEVLRSGQPDFPFCLSWANHNWVKWNGVGESTKDRLLLHQDYGDESDWKQHFDYLLGCFQDPRYIRYQGKPIFVIYNAAGIPNCTERLAYWQRLAQENGLKGIYFIETINAFRDADVPGFEATIIFEPNYTMRLDLGPLKRYKRIKNPNAATRRALKLYDYDEVWRRILERNVSRKGKEIIFGAFNDWDNTPRRGFNGSMLKGASPEKFGAYLSAGIKKAKENYHSEFMFFNAWNEWGEGAYLEPDKKYGRRYLEELKKAVDDNT</sequence>
<dbReference type="KEGG" id="cchl:FPL14_28825"/>
<dbReference type="Gene3D" id="3.20.20.80">
    <property type="entry name" value="Glycosidases"/>
    <property type="match status" value="1"/>
</dbReference>
<name>A0A7G5C691_9BACL</name>
<protein>
    <submittedName>
        <fullName evidence="1">Glycosyl transferase</fullName>
    </submittedName>
</protein>
<proteinExistence type="predicted"/>
<accession>A0A7G5C691</accession>
<dbReference type="EMBL" id="CP041969">
    <property type="protein sequence ID" value="QMV44725.1"/>
    <property type="molecule type" value="Genomic_DNA"/>
</dbReference>
<dbReference type="Proteomes" id="UP000515679">
    <property type="component" value="Chromosome"/>
</dbReference>
<dbReference type="CDD" id="cd11579">
    <property type="entry name" value="Glyco_tran_WbsX"/>
    <property type="match status" value="1"/>
</dbReference>
<keyword evidence="1" id="KW-0808">Transferase</keyword>
<reference evidence="1 2" key="1">
    <citation type="submission" date="2019-07" db="EMBL/GenBank/DDBJ databases">
        <authorList>
            <person name="Kim J.K."/>
            <person name="Cheong H.-M."/>
            <person name="Choi Y."/>
            <person name="Hwang K.J."/>
            <person name="Lee S."/>
            <person name="Choi C."/>
        </authorList>
    </citation>
    <scope>NUCLEOTIDE SEQUENCE [LARGE SCALE GENOMIC DNA]</scope>
    <source>
        <strain evidence="1 2">KS 22</strain>
    </source>
</reference>